<evidence type="ECO:0000313" key="6">
    <source>
        <dbReference type="EMBL" id="MFC0566547.1"/>
    </source>
</evidence>
<reference evidence="6 7" key="1">
    <citation type="submission" date="2024-09" db="EMBL/GenBank/DDBJ databases">
        <authorList>
            <person name="Sun Q."/>
            <person name="Mori K."/>
        </authorList>
    </citation>
    <scope>NUCLEOTIDE SEQUENCE [LARGE SCALE GENOMIC DNA]</scope>
    <source>
        <strain evidence="6 7">TBRC 2205</strain>
    </source>
</reference>
<dbReference type="RefSeq" id="WP_377341332.1">
    <property type="nucleotide sequence ID" value="NZ_JBHLUE010000017.1"/>
</dbReference>
<sequence length="243" mass="26032">MRQRRFPIVTAIVLGLTAVAELLQWTVRGWGPALERDPNGLAWSHWWRLFSPLLTQMASPGVSGTAQFVSNMVFLAVIGVGAERVLGPRWWLVGYVVGGVVGQATGYWLEPPGGGTSVAILGVAALFAMAVALGAPAPAVSLMFVGYFLAAITLTNLTSWIAAVAVIVIGGWLYQFARGRWPRRADLALIGVAVLAAAVLIGIGDHHGWAFAAGMALTPLYRLSRQRRTRTSDCLDREPDLVT</sequence>
<evidence type="ECO:0000256" key="3">
    <source>
        <dbReference type="ARBA" id="ARBA00022989"/>
    </source>
</evidence>
<dbReference type="EMBL" id="JBHLUE010000017">
    <property type="protein sequence ID" value="MFC0566547.1"/>
    <property type="molecule type" value="Genomic_DNA"/>
</dbReference>
<keyword evidence="2 5" id="KW-0812">Transmembrane</keyword>
<protein>
    <recommendedName>
        <fullName evidence="8">Rhomboid family intramembrane serine protease</fullName>
    </recommendedName>
</protein>
<comment type="subcellular location">
    <subcellularLocation>
        <location evidence="1">Membrane</location>
        <topology evidence="1">Multi-pass membrane protein</topology>
    </subcellularLocation>
</comment>
<evidence type="ECO:0000256" key="4">
    <source>
        <dbReference type="ARBA" id="ARBA00023136"/>
    </source>
</evidence>
<accession>A0ABV6P0K0</accession>
<organism evidence="6 7">
    <name type="scientific">Plantactinospora siamensis</name>
    <dbReference type="NCBI Taxonomy" id="555372"/>
    <lineage>
        <taxon>Bacteria</taxon>
        <taxon>Bacillati</taxon>
        <taxon>Actinomycetota</taxon>
        <taxon>Actinomycetes</taxon>
        <taxon>Micromonosporales</taxon>
        <taxon>Micromonosporaceae</taxon>
        <taxon>Plantactinospora</taxon>
    </lineage>
</organism>
<dbReference type="Proteomes" id="UP001589894">
    <property type="component" value="Unassembled WGS sequence"/>
</dbReference>
<evidence type="ECO:0000256" key="1">
    <source>
        <dbReference type="ARBA" id="ARBA00004141"/>
    </source>
</evidence>
<feature type="transmembrane region" description="Helical" evidence="5">
    <location>
        <begin position="147"/>
        <end position="173"/>
    </location>
</feature>
<comment type="caution">
    <text evidence="6">The sequence shown here is derived from an EMBL/GenBank/DDBJ whole genome shotgun (WGS) entry which is preliminary data.</text>
</comment>
<proteinExistence type="predicted"/>
<dbReference type="SUPFAM" id="SSF144091">
    <property type="entry name" value="Rhomboid-like"/>
    <property type="match status" value="1"/>
</dbReference>
<keyword evidence="7" id="KW-1185">Reference proteome</keyword>
<name>A0ABV6P0K0_9ACTN</name>
<evidence type="ECO:0000313" key="7">
    <source>
        <dbReference type="Proteomes" id="UP001589894"/>
    </source>
</evidence>
<gene>
    <name evidence="6" type="ORF">ACFFHU_20705</name>
</gene>
<feature type="transmembrane region" description="Helical" evidence="5">
    <location>
        <begin position="116"/>
        <end position="135"/>
    </location>
</feature>
<keyword evidence="4 5" id="KW-0472">Membrane</keyword>
<keyword evidence="3 5" id="KW-1133">Transmembrane helix</keyword>
<dbReference type="Gene3D" id="1.20.1540.10">
    <property type="entry name" value="Rhomboid-like"/>
    <property type="match status" value="1"/>
</dbReference>
<evidence type="ECO:0000256" key="2">
    <source>
        <dbReference type="ARBA" id="ARBA00022692"/>
    </source>
</evidence>
<evidence type="ECO:0008006" key="8">
    <source>
        <dbReference type="Google" id="ProtNLM"/>
    </source>
</evidence>
<feature type="transmembrane region" description="Helical" evidence="5">
    <location>
        <begin position="185"/>
        <end position="203"/>
    </location>
</feature>
<feature type="transmembrane region" description="Helical" evidence="5">
    <location>
        <begin position="90"/>
        <end position="109"/>
    </location>
</feature>
<dbReference type="InterPro" id="IPR035952">
    <property type="entry name" value="Rhomboid-like_sf"/>
</dbReference>
<evidence type="ECO:0000256" key="5">
    <source>
        <dbReference type="SAM" id="Phobius"/>
    </source>
</evidence>